<comment type="caution">
    <text evidence="9">The sequence shown here is derived from an EMBL/GenBank/DDBJ whole genome shotgun (WGS) entry which is preliminary data.</text>
</comment>
<evidence type="ECO:0000256" key="1">
    <source>
        <dbReference type="ARBA" id="ARBA00000900"/>
    </source>
</evidence>
<name>S8EAE6_9LAMI</name>
<comment type="catalytic activity">
    <reaction evidence="1">
        <text>S-ubiquitinyl-[E2 ubiquitin-conjugating enzyme]-L-cysteine + [acceptor protein]-L-lysine = [E2 ubiquitin-conjugating enzyme]-L-cysteine + N(6)-ubiquitinyl-[acceptor protein]-L-lysine.</text>
        <dbReference type="EC" id="2.3.2.27"/>
    </reaction>
</comment>
<dbReference type="AlphaFoldDB" id="S8EAE6"/>
<proteinExistence type="predicted"/>
<evidence type="ECO:0000259" key="7">
    <source>
        <dbReference type="PROSITE" id="PS50011"/>
    </source>
</evidence>
<dbReference type="InterPro" id="IPR011009">
    <property type="entry name" value="Kinase-like_dom_sf"/>
</dbReference>
<dbReference type="InterPro" id="IPR013083">
    <property type="entry name" value="Znf_RING/FYVE/PHD"/>
</dbReference>
<dbReference type="OrthoDB" id="10064100at2759"/>
<dbReference type="Gene3D" id="3.30.40.10">
    <property type="entry name" value="Zinc/RING finger domain, C3HC4 (zinc finger)"/>
    <property type="match status" value="1"/>
</dbReference>
<keyword evidence="10" id="KW-1185">Reference proteome</keyword>
<feature type="domain" description="U-box" evidence="8">
    <location>
        <begin position="231"/>
        <end position="294"/>
    </location>
</feature>
<sequence length="300" mass="33978">VKLFGQLKHPHLLSVIGFCNDPRCVVYEYARNGTLHDALFCNAPRRKPLSWHVRIRIAVEISSALGYLHKTPLSHGNLTASKILLDRNNRAKIDGFNADGPRAGDDDVRSDIAAFGTLVLQLLSGKNWRERTDDDDVEDVVRSLDGEWPMDLAKRLCGIALRCLSGDGETVPVLEVEDVGRRADQLVTDSENGCVSEEEEEDIEVPSAFRCPIYQINERENSYLRFGDFVQEVMRNPYVAADGYSYELEAIEEWFRIGNGTSPVTRSTLDHKLLTPNHTLKSLIQDWHIKRDHLLRLPDK</sequence>
<dbReference type="GO" id="GO:0061630">
    <property type="term" value="F:ubiquitin protein ligase activity"/>
    <property type="evidence" value="ECO:0007669"/>
    <property type="project" value="UniProtKB-EC"/>
</dbReference>
<evidence type="ECO:0000256" key="4">
    <source>
        <dbReference type="ARBA" id="ARBA00012483"/>
    </source>
</evidence>
<dbReference type="GO" id="GO:0016567">
    <property type="term" value="P:protein ubiquitination"/>
    <property type="evidence" value="ECO:0007669"/>
    <property type="project" value="UniProtKB-UniPathway"/>
</dbReference>
<dbReference type="SUPFAM" id="SSF57850">
    <property type="entry name" value="RING/U-box"/>
    <property type="match status" value="1"/>
</dbReference>
<feature type="non-terminal residue" evidence="9">
    <location>
        <position position="1"/>
    </location>
</feature>
<dbReference type="CDD" id="cd16655">
    <property type="entry name" value="RING-Ubox_WDSUB1-like"/>
    <property type="match status" value="1"/>
</dbReference>
<evidence type="ECO:0000256" key="2">
    <source>
        <dbReference type="ARBA" id="ARBA00003861"/>
    </source>
</evidence>
<organism evidence="9 10">
    <name type="scientific">Genlisea aurea</name>
    <dbReference type="NCBI Taxonomy" id="192259"/>
    <lineage>
        <taxon>Eukaryota</taxon>
        <taxon>Viridiplantae</taxon>
        <taxon>Streptophyta</taxon>
        <taxon>Embryophyta</taxon>
        <taxon>Tracheophyta</taxon>
        <taxon>Spermatophyta</taxon>
        <taxon>Magnoliopsida</taxon>
        <taxon>eudicotyledons</taxon>
        <taxon>Gunneridae</taxon>
        <taxon>Pentapetalae</taxon>
        <taxon>asterids</taxon>
        <taxon>lamiids</taxon>
        <taxon>Lamiales</taxon>
        <taxon>Lentibulariaceae</taxon>
        <taxon>Genlisea</taxon>
    </lineage>
</organism>
<evidence type="ECO:0000256" key="3">
    <source>
        <dbReference type="ARBA" id="ARBA00004906"/>
    </source>
</evidence>
<dbReference type="GO" id="GO:0004672">
    <property type="term" value="F:protein kinase activity"/>
    <property type="evidence" value="ECO:0007669"/>
    <property type="project" value="InterPro"/>
</dbReference>
<dbReference type="InterPro" id="IPR001245">
    <property type="entry name" value="Ser-Thr/Tyr_kinase_cat_dom"/>
</dbReference>
<evidence type="ECO:0000256" key="5">
    <source>
        <dbReference type="ARBA" id="ARBA00022679"/>
    </source>
</evidence>
<reference evidence="9 10" key="1">
    <citation type="journal article" date="2013" name="BMC Genomics">
        <title>The miniature genome of a carnivorous plant Genlisea aurea contains a low number of genes and short non-coding sequences.</title>
        <authorList>
            <person name="Leushkin E.V."/>
            <person name="Sutormin R.A."/>
            <person name="Nabieva E.R."/>
            <person name="Penin A.A."/>
            <person name="Kondrashov A.S."/>
            <person name="Logacheva M.D."/>
        </authorList>
    </citation>
    <scope>NUCLEOTIDE SEQUENCE [LARGE SCALE GENOMIC DNA]</scope>
</reference>
<keyword evidence="6" id="KW-0833">Ubl conjugation pathway</keyword>
<dbReference type="GO" id="GO:0005524">
    <property type="term" value="F:ATP binding"/>
    <property type="evidence" value="ECO:0007669"/>
    <property type="project" value="InterPro"/>
</dbReference>
<dbReference type="SUPFAM" id="SSF56112">
    <property type="entry name" value="Protein kinase-like (PK-like)"/>
    <property type="match status" value="1"/>
</dbReference>
<evidence type="ECO:0000256" key="6">
    <source>
        <dbReference type="ARBA" id="ARBA00022786"/>
    </source>
</evidence>
<feature type="domain" description="Protein kinase" evidence="7">
    <location>
        <begin position="1"/>
        <end position="214"/>
    </location>
</feature>
<comment type="function">
    <text evidence="2">Functions as an E3 ubiquitin ligase.</text>
</comment>
<gene>
    <name evidence="9" type="ORF">M569_05285</name>
</gene>
<evidence type="ECO:0000313" key="9">
    <source>
        <dbReference type="EMBL" id="EPS69482.1"/>
    </source>
</evidence>
<dbReference type="EC" id="2.3.2.27" evidence="4"/>
<dbReference type="PANTHER" id="PTHR45647:SF56">
    <property type="entry name" value="U-BOX DOMAIN-CONTAINING PROTEIN 50-RELATED"/>
    <property type="match status" value="1"/>
</dbReference>
<dbReference type="PROSITE" id="PS51698">
    <property type="entry name" value="U_BOX"/>
    <property type="match status" value="1"/>
</dbReference>
<dbReference type="EMBL" id="AUSU01002106">
    <property type="protein sequence ID" value="EPS69482.1"/>
    <property type="molecule type" value="Genomic_DNA"/>
</dbReference>
<dbReference type="PROSITE" id="PS50011">
    <property type="entry name" value="PROTEIN_KINASE_DOM"/>
    <property type="match status" value="1"/>
</dbReference>
<evidence type="ECO:0000259" key="8">
    <source>
        <dbReference type="PROSITE" id="PS51698"/>
    </source>
</evidence>
<dbReference type="InterPro" id="IPR051348">
    <property type="entry name" value="U-box_ubiquitin_ligases"/>
</dbReference>
<dbReference type="UniPathway" id="UPA00143"/>
<dbReference type="PANTHER" id="PTHR45647">
    <property type="entry name" value="OS02G0152300 PROTEIN"/>
    <property type="match status" value="1"/>
</dbReference>
<dbReference type="InterPro" id="IPR000719">
    <property type="entry name" value="Prot_kinase_dom"/>
</dbReference>
<dbReference type="SMART" id="SM00504">
    <property type="entry name" value="Ubox"/>
    <property type="match status" value="1"/>
</dbReference>
<dbReference type="Gene3D" id="1.10.510.10">
    <property type="entry name" value="Transferase(Phosphotransferase) domain 1"/>
    <property type="match status" value="1"/>
</dbReference>
<dbReference type="Proteomes" id="UP000015453">
    <property type="component" value="Unassembled WGS sequence"/>
</dbReference>
<dbReference type="Pfam" id="PF04564">
    <property type="entry name" value="U-box"/>
    <property type="match status" value="1"/>
</dbReference>
<dbReference type="InterPro" id="IPR003613">
    <property type="entry name" value="Ubox_domain"/>
</dbReference>
<evidence type="ECO:0000313" key="10">
    <source>
        <dbReference type="Proteomes" id="UP000015453"/>
    </source>
</evidence>
<keyword evidence="5" id="KW-0808">Transferase</keyword>
<dbReference type="Pfam" id="PF07714">
    <property type="entry name" value="PK_Tyr_Ser-Thr"/>
    <property type="match status" value="1"/>
</dbReference>
<accession>S8EAE6</accession>
<protein>
    <recommendedName>
        <fullName evidence="4">RING-type E3 ubiquitin transferase</fullName>
        <ecNumber evidence="4">2.3.2.27</ecNumber>
    </recommendedName>
</protein>
<comment type="pathway">
    <text evidence="3">Protein modification; protein ubiquitination.</text>
</comment>